<reference evidence="8" key="1">
    <citation type="journal article" date="2020" name="mSystems">
        <title>Genome- and Community-Level Interaction Insights into Carbon Utilization and Element Cycling Functions of Hydrothermarchaeota in Hydrothermal Sediment.</title>
        <authorList>
            <person name="Zhou Z."/>
            <person name="Liu Y."/>
            <person name="Xu W."/>
            <person name="Pan J."/>
            <person name="Luo Z.H."/>
            <person name="Li M."/>
        </authorList>
    </citation>
    <scope>NUCLEOTIDE SEQUENCE [LARGE SCALE GENOMIC DNA]</scope>
    <source>
        <strain evidence="8">HyVt-501</strain>
    </source>
</reference>
<feature type="non-terminal residue" evidence="8">
    <location>
        <position position="1"/>
    </location>
</feature>
<evidence type="ECO:0000256" key="3">
    <source>
        <dbReference type="ARBA" id="ARBA00010312"/>
    </source>
</evidence>
<dbReference type="InterPro" id="IPR009010">
    <property type="entry name" value="Asp_de-COase-like_dom_sf"/>
</dbReference>
<dbReference type="GO" id="GO:0051539">
    <property type="term" value="F:4 iron, 4 sulfur cluster binding"/>
    <property type="evidence" value="ECO:0007669"/>
    <property type="project" value="UniProtKB-KW"/>
</dbReference>
<dbReference type="SUPFAM" id="SSF53706">
    <property type="entry name" value="Formate dehydrogenase/DMSO reductase, domains 1-3"/>
    <property type="match status" value="1"/>
</dbReference>
<accession>A0A7C5QKD0</accession>
<keyword evidence="4" id="KW-0408">Iron</keyword>
<protein>
    <submittedName>
        <fullName evidence="8">Formate dehydrogenase</fullName>
    </submittedName>
</protein>
<evidence type="ECO:0000256" key="4">
    <source>
        <dbReference type="ARBA" id="ARBA00022485"/>
    </source>
</evidence>
<dbReference type="Gene3D" id="3.40.228.10">
    <property type="entry name" value="Dimethylsulfoxide Reductase, domain 2"/>
    <property type="match status" value="1"/>
</dbReference>
<evidence type="ECO:0000256" key="1">
    <source>
        <dbReference type="ARBA" id="ARBA00001966"/>
    </source>
</evidence>
<sequence>DWEFLKERTNAPYLVIQAPGSPQDGLFYRNDEGKPLVFDRKSGSFKPADRIVPEDLDPAFTGEFETPEGFRVRPAFDIFAQRLVRDYSPERVEKITGVPARDIERIAKEMGVTALYDPLELPVAWTDVWGRRHRTTKGRPVSFHIMRGVASHTNGFHTARAVFLLKMLLGCVDTPGGHLAKPPYPKHIEDLPRPAKIRSLDELKAGKPLGGPHLGIPQNPDDLLVDAQGRPLRIDRAYSWEFPLAAHGCIQNVIPCAYRKDPYPLEVLIIYMANMAWNSSQEIPFILEALTAKDPAGNYVIPRIITIDAFYSEQVAYSDLVLPDATYLEQWFALSLLDRPPSVAQGPVDALRQPVIDPGSEGLDVRPWGDVMVELGTRLKLPGFLNEDGTRKFRDFRDFLINWQPRPGVGALAGWRGRDGSSHFVGEPNPNQLEMYVRNRGFFHYRLPEHMRFNRHVNRDYLEWAKSVGFVKRTDPIIMNFYLEQLQTFRLAGLGLWQGENQPPNDPILRDRLVRFMDPLPFWYPPFEEELSGDEYPLYAFTVRPQWMYHSWDSQNAWLRQISTRNYLYMNPKTAERLGIKHLDWVWVESRVGKVKCQVYLTEATEPNSVWTWNAIGKMSGTWGLKPDAEEGREAFILNHVIPHSLKTGTREFLYGDPVTGHLAWFDTKVKVYRAEDQSPRTEPAYAVEPLPYIRERWTGVLRYKP</sequence>
<keyword evidence="5" id="KW-0479">Metal-binding</keyword>
<dbReference type="InterPro" id="IPR006657">
    <property type="entry name" value="MoPterin_dinucl-bd_dom"/>
</dbReference>
<gene>
    <name evidence="8" type="ORF">ENJ61_01705</name>
</gene>
<evidence type="ECO:0000259" key="7">
    <source>
        <dbReference type="Pfam" id="PF01568"/>
    </source>
</evidence>
<dbReference type="PANTHER" id="PTHR43598:SF5">
    <property type="entry name" value="DMSO REDUCTASE CHAIN A"/>
    <property type="match status" value="1"/>
</dbReference>
<dbReference type="EMBL" id="DRNB01000057">
    <property type="protein sequence ID" value="HHJ63600.1"/>
    <property type="molecule type" value="Genomic_DNA"/>
</dbReference>
<evidence type="ECO:0000256" key="2">
    <source>
        <dbReference type="ARBA" id="ARBA00004196"/>
    </source>
</evidence>
<dbReference type="Proteomes" id="UP000885792">
    <property type="component" value="Unassembled WGS sequence"/>
</dbReference>
<comment type="similarity">
    <text evidence="3">Belongs to the prokaryotic molybdopterin-containing oxidoreductase family.</text>
</comment>
<comment type="caution">
    <text evidence="8">The sequence shown here is derived from an EMBL/GenBank/DDBJ whole genome shotgun (WGS) entry which is preliminary data.</text>
</comment>
<keyword evidence="4" id="KW-0004">4Fe-4S</keyword>
<dbReference type="PROSITE" id="PS00932">
    <property type="entry name" value="MOLYBDOPTERIN_PROK_3"/>
    <property type="match status" value="1"/>
</dbReference>
<evidence type="ECO:0000256" key="6">
    <source>
        <dbReference type="ARBA" id="ARBA00023002"/>
    </source>
</evidence>
<keyword evidence="4" id="KW-0411">Iron-sulfur</keyword>
<proteinExistence type="inferred from homology"/>
<feature type="domain" description="Molybdopterin dinucleotide-binding" evidence="7">
    <location>
        <begin position="538"/>
        <end position="642"/>
    </location>
</feature>
<dbReference type="GO" id="GO:0016491">
    <property type="term" value="F:oxidoreductase activity"/>
    <property type="evidence" value="ECO:0007669"/>
    <property type="project" value="UniProtKB-KW"/>
</dbReference>
<dbReference type="AlphaFoldDB" id="A0A7C5QKD0"/>
<keyword evidence="6" id="KW-0560">Oxidoreductase</keyword>
<dbReference type="Gene3D" id="2.40.40.20">
    <property type="match status" value="1"/>
</dbReference>
<dbReference type="CDD" id="cd02783">
    <property type="entry name" value="MopB_CT_2"/>
    <property type="match status" value="1"/>
</dbReference>
<dbReference type="SUPFAM" id="SSF50692">
    <property type="entry name" value="ADC-like"/>
    <property type="match status" value="1"/>
</dbReference>
<name>A0A7C5QKD0_AQUAO</name>
<dbReference type="InterPro" id="IPR006655">
    <property type="entry name" value="Mopterin_OxRdtase_prok_CS"/>
</dbReference>
<dbReference type="GO" id="GO:0043546">
    <property type="term" value="F:molybdopterin cofactor binding"/>
    <property type="evidence" value="ECO:0007669"/>
    <property type="project" value="InterPro"/>
</dbReference>
<evidence type="ECO:0000256" key="5">
    <source>
        <dbReference type="ARBA" id="ARBA00022723"/>
    </source>
</evidence>
<dbReference type="GO" id="GO:0046872">
    <property type="term" value="F:metal ion binding"/>
    <property type="evidence" value="ECO:0007669"/>
    <property type="project" value="UniProtKB-KW"/>
</dbReference>
<dbReference type="PANTHER" id="PTHR43598">
    <property type="entry name" value="TUNGSTEN-CONTAINING FORMYLMETHANOFURAN DEHYDROGENASE 2 SUBUNIT B"/>
    <property type="match status" value="1"/>
</dbReference>
<dbReference type="GO" id="GO:0030313">
    <property type="term" value="C:cell envelope"/>
    <property type="evidence" value="ECO:0007669"/>
    <property type="project" value="UniProtKB-SubCell"/>
</dbReference>
<dbReference type="Gene3D" id="3.40.50.740">
    <property type="match status" value="1"/>
</dbReference>
<comment type="subcellular location">
    <subcellularLocation>
        <location evidence="2">Cell envelope</location>
    </subcellularLocation>
</comment>
<evidence type="ECO:0000313" key="8">
    <source>
        <dbReference type="EMBL" id="HHJ63600.1"/>
    </source>
</evidence>
<organism evidence="8">
    <name type="scientific">Aquifex aeolicus</name>
    <dbReference type="NCBI Taxonomy" id="63363"/>
    <lineage>
        <taxon>Bacteria</taxon>
        <taxon>Pseudomonadati</taxon>
        <taxon>Aquificota</taxon>
        <taxon>Aquificia</taxon>
        <taxon>Aquificales</taxon>
        <taxon>Aquificaceae</taxon>
        <taxon>Aquifex</taxon>
    </lineage>
</organism>
<comment type="cofactor">
    <cofactor evidence="1">
        <name>[4Fe-4S] cluster</name>
        <dbReference type="ChEBI" id="CHEBI:49883"/>
    </cofactor>
</comment>
<dbReference type="Pfam" id="PF01568">
    <property type="entry name" value="Molydop_binding"/>
    <property type="match status" value="1"/>
</dbReference>